<dbReference type="GO" id="GO:0003676">
    <property type="term" value="F:nucleic acid binding"/>
    <property type="evidence" value="ECO:0007669"/>
    <property type="project" value="InterPro"/>
</dbReference>
<accession>A0A1R3G3I9</accession>
<dbReference type="InterPro" id="IPR012337">
    <property type="entry name" value="RNaseH-like_sf"/>
</dbReference>
<gene>
    <name evidence="3" type="ORF">CCACVL1_29156</name>
</gene>
<evidence type="ECO:0000256" key="1">
    <source>
        <dbReference type="SAM" id="MobiDB-lite"/>
    </source>
</evidence>
<feature type="region of interest" description="Disordered" evidence="1">
    <location>
        <begin position="408"/>
        <end position="430"/>
    </location>
</feature>
<keyword evidence="4" id="KW-1185">Reference proteome</keyword>
<dbReference type="Proteomes" id="UP000188268">
    <property type="component" value="Unassembled WGS sequence"/>
</dbReference>
<dbReference type="Gene3D" id="3.30.420.10">
    <property type="entry name" value="Ribonuclease H-like superfamily/Ribonuclease H"/>
    <property type="match status" value="1"/>
</dbReference>
<dbReference type="AlphaFoldDB" id="A0A1R3G3I9"/>
<reference evidence="3 4" key="1">
    <citation type="submission" date="2013-09" db="EMBL/GenBank/DDBJ databases">
        <title>Corchorus capsularis genome sequencing.</title>
        <authorList>
            <person name="Alam M."/>
            <person name="Haque M.S."/>
            <person name="Islam M.S."/>
            <person name="Emdad E.M."/>
            <person name="Islam M.M."/>
            <person name="Ahmed B."/>
            <person name="Halim A."/>
            <person name="Hossen Q.M.M."/>
            <person name="Hossain M.Z."/>
            <person name="Ahmed R."/>
            <person name="Khan M.M."/>
            <person name="Islam R."/>
            <person name="Rashid M.M."/>
            <person name="Khan S.A."/>
            <person name="Rahman M.S."/>
            <person name="Alam M."/>
        </authorList>
    </citation>
    <scope>NUCLEOTIDE SEQUENCE [LARGE SCALE GENOMIC DNA]</scope>
    <source>
        <strain evidence="4">cv. CVL-1</strain>
        <tissue evidence="3">Whole seedling</tissue>
    </source>
</reference>
<protein>
    <submittedName>
        <fullName evidence="3">Retrotransposon gag protein</fullName>
    </submittedName>
</protein>
<feature type="domain" description="Retrotransposon gag" evidence="2">
    <location>
        <begin position="67"/>
        <end position="159"/>
    </location>
</feature>
<evidence type="ECO:0000313" key="4">
    <source>
        <dbReference type="Proteomes" id="UP000188268"/>
    </source>
</evidence>
<dbReference type="InterPro" id="IPR052160">
    <property type="entry name" value="Gypsy_RT_Integrase-like"/>
</dbReference>
<dbReference type="Pfam" id="PF03732">
    <property type="entry name" value="Retrotrans_gag"/>
    <property type="match status" value="1"/>
</dbReference>
<organism evidence="3 4">
    <name type="scientific">Corchorus capsularis</name>
    <name type="common">Jute</name>
    <dbReference type="NCBI Taxonomy" id="210143"/>
    <lineage>
        <taxon>Eukaryota</taxon>
        <taxon>Viridiplantae</taxon>
        <taxon>Streptophyta</taxon>
        <taxon>Embryophyta</taxon>
        <taxon>Tracheophyta</taxon>
        <taxon>Spermatophyta</taxon>
        <taxon>Magnoliopsida</taxon>
        <taxon>eudicotyledons</taxon>
        <taxon>Gunneridae</taxon>
        <taxon>Pentapetalae</taxon>
        <taxon>rosids</taxon>
        <taxon>malvids</taxon>
        <taxon>Malvales</taxon>
        <taxon>Malvaceae</taxon>
        <taxon>Grewioideae</taxon>
        <taxon>Apeibeae</taxon>
        <taxon>Corchorus</taxon>
    </lineage>
</organism>
<dbReference type="SUPFAM" id="SSF53098">
    <property type="entry name" value="Ribonuclease H-like"/>
    <property type="match status" value="1"/>
</dbReference>
<dbReference type="InterPro" id="IPR036397">
    <property type="entry name" value="RNaseH_sf"/>
</dbReference>
<dbReference type="Gramene" id="OMO52633">
    <property type="protein sequence ID" value="OMO52633"/>
    <property type="gene ID" value="CCACVL1_29156"/>
</dbReference>
<evidence type="ECO:0000313" key="3">
    <source>
        <dbReference type="EMBL" id="OMO52633.1"/>
    </source>
</evidence>
<sequence>MVAANPSCIRLSPAARNYELKQIHLTMIPQFNGIAGEDALAFIRDFVSTVQTFPLFNISESELCMRCFPYSLKNGARNWLLSLEPNSLDTWEMVYHKFLLKYFPHQETIDLRAKISNFQQKPGEAFHEAWQRFRELLSQCPHHLFSDEFLVQRFYDGLTSLWKSLVDMACNGDYGDKTADEMKAIYARLTSNSQQKVSMDTREVANEVGSQSNLAQQVANLTKQIALLVNRDNQPQAPEACGYCGLYGHSTNGCMNVDPSTMGYEDVNYLGGYAARDPNNDPFAPTYNPGWQRHPNLSWRNPGVGSSNQQMGPPGFRPPRPQFQQFPQQQPYIQNQQQQNTQPQPQVQNMKMEDMFKQLMGKMDAQFERKNKFEANTEAKFNQLSQGNQSTQASIRNLEKHVGQLAQQQNERAKGKLPSNTEVNPKEGPHGEIRCHFKTGTTYHPQTSGQVEVSNREIKQILEKTVNSSRKDWSLKLDDELWAYRTAFKTPLGMSPYRLVFGKSCHLPVELKHKAYWAIKTLNYDFKAAGERRLLELNELDEIRRESYENARIYKERTKAWRDKHILRREFTVGQKVLLFNSRLKLFSGKLKSKWSGPFVVTKVHPYEPLKFKERKVGHLW</sequence>
<name>A0A1R3G3I9_COCAP</name>
<dbReference type="OrthoDB" id="1305902at2759"/>
<dbReference type="EMBL" id="AWWV01015474">
    <property type="protein sequence ID" value="OMO52633.1"/>
    <property type="molecule type" value="Genomic_DNA"/>
</dbReference>
<proteinExistence type="predicted"/>
<comment type="caution">
    <text evidence="3">The sequence shown here is derived from an EMBL/GenBank/DDBJ whole genome shotgun (WGS) entry which is preliminary data.</text>
</comment>
<dbReference type="InterPro" id="IPR005162">
    <property type="entry name" value="Retrotrans_gag_dom"/>
</dbReference>
<feature type="region of interest" description="Disordered" evidence="1">
    <location>
        <begin position="300"/>
        <end position="324"/>
    </location>
</feature>
<evidence type="ECO:0000259" key="2">
    <source>
        <dbReference type="Pfam" id="PF03732"/>
    </source>
</evidence>
<dbReference type="PANTHER" id="PTHR47266">
    <property type="entry name" value="ENDONUCLEASE-RELATED"/>
    <property type="match status" value="1"/>
</dbReference>